<dbReference type="InterPro" id="IPR019826">
    <property type="entry name" value="Carboxylesterase_B_AS"/>
</dbReference>
<keyword evidence="2 3" id="KW-0378">Hydrolase</keyword>
<dbReference type="InterPro" id="IPR002018">
    <property type="entry name" value="CarbesteraseB"/>
</dbReference>
<evidence type="ECO:0000256" key="1">
    <source>
        <dbReference type="ARBA" id="ARBA00005964"/>
    </source>
</evidence>
<reference evidence="6" key="3">
    <citation type="submission" date="2018-07" db="EMBL/GenBank/DDBJ databases">
        <authorList>
            <person name="Quirk P.G."/>
            <person name="Krulwich T.A."/>
        </authorList>
    </citation>
    <scope>NUCLEOTIDE SEQUENCE</scope>
    <source>
        <strain evidence="6">96224</strain>
    </source>
</reference>
<feature type="non-terminal residue" evidence="6">
    <location>
        <position position="551"/>
    </location>
</feature>
<accession>A0A061HDU3</accession>
<dbReference type="OrthoDB" id="408631at2759"/>
<evidence type="ECO:0000256" key="3">
    <source>
        <dbReference type="RuleBase" id="RU361235"/>
    </source>
</evidence>
<dbReference type="InterPro" id="IPR019819">
    <property type="entry name" value="Carboxylesterase_B_CS"/>
</dbReference>
<name>A0A061HDU3_BLUGR</name>
<reference evidence="5" key="2">
    <citation type="submission" date="2013-01" db="EMBL/GenBank/DDBJ databases">
        <title>The wheat powdery mildew genome reveals unique evolution of an obligate biotroph.</title>
        <authorList>
            <person name="Oberhaensli S."/>
            <person name="Wicker T."/>
            <person name="Keller B."/>
        </authorList>
    </citation>
    <scope>NUCLEOTIDE SEQUENCE</scope>
    <source>
        <strain evidence="5">96224</strain>
    </source>
</reference>
<feature type="chain" id="PRO_5044513414" description="Carboxylic ester hydrolase" evidence="3">
    <location>
        <begin position="20"/>
        <end position="551"/>
    </location>
</feature>
<comment type="similarity">
    <text evidence="1 3">Belongs to the type-B carboxylesterase/lipase family.</text>
</comment>
<dbReference type="AlphaFoldDB" id="A0A061HDU3"/>
<dbReference type="PANTHER" id="PTHR11559">
    <property type="entry name" value="CARBOXYLESTERASE"/>
    <property type="match status" value="1"/>
</dbReference>
<feature type="domain" description="Carboxylesterase type B" evidence="4">
    <location>
        <begin position="43"/>
        <end position="497"/>
    </location>
</feature>
<dbReference type="PROSITE" id="PS00941">
    <property type="entry name" value="CARBOXYLESTERASE_B_2"/>
    <property type="match status" value="1"/>
</dbReference>
<dbReference type="ESTHER" id="blug1-n1jlh9">
    <property type="family name" value="Fungal_carboxylesterase_lipase"/>
</dbReference>
<dbReference type="EMBL" id="UIGY01000177">
    <property type="protein sequence ID" value="SUZ12462.1"/>
    <property type="molecule type" value="Genomic_DNA"/>
</dbReference>
<dbReference type="EC" id="3.1.1.-" evidence="3"/>
<proteinExistence type="inferred from homology"/>
<dbReference type="InterPro" id="IPR050309">
    <property type="entry name" value="Type-B_Carboxylest/Lipase"/>
</dbReference>
<dbReference type="HOGENOM" id="CLU_006586_10_7_1"/>
<dbReference type="GO" id="GO:0016787">
    <property type="term" value="F:hydrolase activity"/>
    <property type="evidence" value="ECO:0007669"/>
    <property type="project" value="UniProtKB-KW"/>
</dbReference>
<dbReference type="Pfam" id="PF00135">
    <property type="entry name" value="COesterase"/>
    <property type="match status" value="1"/>
</dbReference>
<organism evidence="6">
    <name type="scientific">Blumeria graminis f. sp. tritici 96224</name>
    <dbReference type="NCBI Taxonomy" id="1268274"/>
    <lineage>
        <taxon>Eukaryota</taxon>
        <taxon>Fungi</taxon>
        <taxon>Dikarya</taxon>
        <taxon>Ascomycota</taxon>
        <taxon>Pezizomycotina</taxon>
        <taxon>Leotiomycetes</taxon>
        <taxon>Erysiphales</taxon>
        <taxon>Erysiphaceae</taxon>
        <taxon>Blumeria</taxon>
    </lineage>
</organism>
<evidence type="ECO:0000256" key="2">
    <source>
        <dbReference type="ARBA" id="ARBA00022801"/>
    </source>
</evidence>
<gene>
    <name evidence="5" type="ORF">BGT96224_ASP21259</name>
    <name evidence="6" type="ORF">BGT96224V2_LOCUS5636</name>
</gene>
<dbReference type="EMBL" id="KE375146">
    <property type="protein sequence ID" value="EPQ62870.1"/>
    <property type="molecule type" value="Genomic_DNA"/>
</dbReference>
<evidence type="ECO:0000313" key="6">
    <source>
        <dbReference type="EMBL" id="SUZ12462.1"/>
    </source>
</evidence>
<dbReference type="InterPro" id="IPR029058">
    <property type="entry name" value="AB_hydrolase_fold"/>
</dbReference>
<feature type="signal peptide" evidence="3">
    <location>
        <begin position="1"/>
        <end position="19"/>
    </location>
</feature>
<evidence type="ECO:0000313" key="5">
    <source>
        <dbReference type="EMBL" id="EPQ62870.1"/>
    </source>
</evidence>
<sequence length="551" mass="61543">MKLLRQILSHICFVTFAIAFEDCHDCPDFSTTVDLGYARYKGVEIEAGVKYWLGVRFAAAPLGHLRWRAPRDPLECEALQDATTFQPVCIGTARFGNAVQDEDCLFLNIFAPSNATSESRLPVWFYIPGGGYSVNSDANYNATELIKRSGGNIILIQTSYRVSAFGFLASEEIRENGDLNVGFLDQRKALEWVQKYFGGNPDHVVIHGDSAGAGSVALHMTAYGGRDSGLFHSAIMESVFFPTHRKVADYEFQYQNFITLSNCSMDTEPLSCLRKTPLSVLQKANSHFFPFPNAISPPFFPYAPCVDGNIFPDHPAKLYLDGKFVQVPIMIGDDTDEGTSFVDNAASPSEVATFMKNQFPKLSNSSLEDINVIYPLLSPMPLHAAYFPSLARAYGEATFTCPGILISQALFNEAPRSNSAPSIYNYRYNVQDNFLLSIGQGVPHVFELQALFNTFDPATSSYATYNSPIVNVIRDFWINFVRWNNPNGLNTTESSIDGSTGPWGVWANRDDYNPKFRRLLIQTNATKMEDVPELQLLRCQFWKDIISETEI</sequence>
<dbReference type="Proteomes" id="UP000053110">
    <property type="component" value="Unassembled WGS sequence"/>
</dbReference>
<reference evidence="7" key="1">
    <citation type="journal article" date="2013" name="Nat. Genet.">
        <title>The wheat powdery mildew genome shows the unique evolution of an obligate biotroph.</title>
        <authorList>
            <person name="Wicker T."/>
            <person name="Oberhaensli S."/>
            <person name="Parlange F."/>
            <person name="Buchmann J.P."/>
            <person name="Shatalina M."/>
            <person name="Roffler S."/>
            <person name="Ben-David R."/>
            <person name="Dolezel J."/>
            <person name="Simkova H."/>
            <person name="Schulze-Lefert P."/>
            <person name="Spanu P.D."/>
            <person name="Bruggmann R."/>
            <person name="Amselem J."/>
            <person name="Quesneville H."/>
            <person name="Ver Loren van Themaat E."/>
            <person name="Paape T."/>
            <person name="Shimizu K.K."/>
            <person name="Keller B."/>
        </authorList>
    </citation>
    <scope>NUCLEOTIDE SEQUENCE [LARGE SCALE GENOMIC DNA]</scope>
    <source>
        <strain evidence="7">96224</strain>
    </source>
</reference>
<evidence type="ECO:0000313" key="7">
    <source>
        <dbReference type="Proteomes" id="UP000053110"/>
    </source>
</evidence>
<protein>
    <recommendedName>
        <fullName evidence="3">Carboxylic ester hydrolase</fullName>
        <ecNumber evidence="3">3.1.1.-</ecNumber>
    </recommendedName>
</protein>
<dbReference type="SUPFAM" id="SSF53474">
    <property type="entry name" value="alpha/beta-Hydrolases"/>
    <property type="match status" value="1"/>
</dbReference>
<dbReference type="Gene3D" id="3.40.50.1820">
    <property type="entry name" value="alpha/beta hydrolase"/>
    <property type="match status" value="1"/>
</dbReference>
<evidence type="ECO:0000259" key="4">
    <source>
        <dbReference type="Pfam" id="PF00135"/>
    </source>
</evidence>
<keyword evidence="3" id="KW-0732">Signal</keyword>
<dbReference type="PROSITE" id="PS00122">
    <property type="entry name" value="CARBOXYLESTERASE_B_1"/>
    <property type="match status" value="1"/>
</dbReference>